<gene>
    <name evidence="2" type="ORF">E5988_04600</name>
</gene>
<dbReference type="Proteomes" id="UP000308038">
    <property type="component" value="Unassembled WGS sequence"/>
</dbReference>
<protein>
    <submittedName>
        <fullName evidence="2">DUF2141 domain-containing protein</fullName>
    </submittedName>
</protein>
<feature type="signal peptide" evidence="1">
    <location>
        <begin position="1"/>
        <end position="28"/>
    </location>
</feature>
<sequence length="180" mass="19362">MEGTEAMARMILAAAALAAASMPLAAQARVLGSDAASCVQRDGSAIEVTIQGLKDRTGSLKLELYPATEEDFLKDDRDLIKEGKFFRRVRVPTPSADPITLCIKAPAPGRYALFVTHDRDGKNKFNVWTDGAGVPSNERLGRSKPKLSQAIVTVPRGVARVTVRAQYLRGVIPSFGPVGR</sequence>
<dbReference type="Pfam" id="PF09912">
    <property type="entry name" value="DUF2141"/>
    <property type="match status" value="1"/>
</dbReference>
<evidence type="ECO:0000313" key="2">
    <source>
        <dbReference type="EMBL" id="THG40881.1"/>
    </source>
</evidence>
<feature type="chain" id="PRO_5045542408" evidence="1">
    <location>
        <begin position="29"/>
        <end position="180"/>
    </location>
</feature>
<dbReference type="InterPro" id="IPR018673">
    <property type="entry name" value="DUF2141"/>
</dbReference>
<evidence type="ECO:0000256" key="1">
    <source>
        <dbReference type="SAM" id="SignalP"/>
    </source>
</evidence>
<dbReference type="EMBL" id="SSTI01000003">
    <property type="protein sequence ID" value="THG40881.1"/>
    <property type="molecule type" value="Genomic_DNA"/>
</dbReference>
<comment type="caution">
    <text evidence="2">The sequence shown here is derived from an EMBL/GenBank/DDBJ whole genome shotgun (WGS) entry which is preliminary data.</text>
</comment>
<keyword evidence="3" id="KW-1185">Reference proteome</keyword>
<organism evidence="2 3">
    <name type="scientific">Sphingomonas olei</name>
    <dbReference type="NCBI Taxonomy" id="1886787"/>
    <lineage>
        <taxon>Bacteria</taxon>
        <taxon>Pseudomonadati</taxon>
        <taxon>Pseudomonadota</taxon>
        <taxon>Alphaproteobacteria</taxon>
        <taxon>Sphingomonadales</taxon>
        <taxon>Sphingomonadaceae</taxon>
        <taxon>Sphingomonas</taxon>
    </lineage>
</organism>
<evidence type="ECO:0000313" key="3">
    <source>
        <dbReference type="Proteomes" id="UP000308038"/>
    </source>
</evidence>
<accession>A0ABY2QJ01</accession>
<name>A0ABY2QJ01_9SPHN</name>
<reference evidence="2 3" key="1">
    <citation type="submission" date="2019-04" db="EMBL/GenBank/DDBJ databases">
        <title>Microbes associate with the intestines of laboratory mice.</title>
        <authorList>
            <person name="Navarre W."/>
            <person name="Wong E."/>
            <person name="Huang K.C."/>
            <person name="Tropini C."/>
            <person name="Ng K."/>
            <person name="Yu B."/>
        </authorList>
    </citation>
    <scope>NUCLEOTIDE SEQUENCE [LARGE SCALE GENOMIC DNA]</scope>
    <source>
        <strain evidence="2 3">NM83_B4-11</strain>
    </source>
</reference>
<keyword evidence="1" id="KW-0732">Signal</keyword>
<proteinExistence type="predicted"/>